<name>A0A016UK50_9BILA</name>
<protein>
    <submittedName>
        <fullName evidence="2">Uncharacterized protein</fullName>
    </submittedName>
</protein>
<feature type="region of interest" description="Disordered" evidence="1">
    <location>
        <begin position="24"/>
        <end position="72"/>
    </location>
</feature>
<evidence type="ECO:0000313" key="2">
    <source>
        <dbReference type="EMBL" id="EYC15227.1"/>
    </source>
</evidence>
<keyword evidence="3" id="KW-1185">Reference proteome</keyword>
<dbReference type="Proteomes" id="UP000024635">
    <property type="component" value="Unassembled WGS sequence"/>
</dbReference>
<reference evidence="3" key="1">
    <citation type="journal article" date="2015" name="Nat. Genet.">
        <title>The genome and transcriptome of the zoonotic hookworm Ancylostoma ceylanicum identify infection-specific gene families.</title>
        <authorList>
            <person name="Schwarz E.M."/>
            <person name="Hu Y."/>
            <person name="Antoshechkin I."/>
            <person name="Miller M.M."/>
            <person name="Sternberg P.W."/>
            <person name="Aroian R.V."/>
        </authorList>
    </citation>
    <scope>NUCLEOTIDE SEQUENCE</scope>
    <source>
        <strain evidence="3">HY135</strain>
    </source>
</reference>
<organism evidence="2 3">
    <name type="scientific">Ancylostoma ceylanicum</name>
    <dbReference type="NCBI Taxonomy" id="53326"/>
    <lineage>
        <taxon>Eukaryota</taxon>
        <taxon>Metazoa</taxon>
        <taxon>Ecdysozoa</taxon>
        <taxon>Nematoda</taxon>
        <taxon>Chromadorea</taxon>
        <taxon>Rhabditida</taxon>
        <taxon>Rhabditina</taxon>
        <taxon>Rhabditomorpha</taxon>
        <taxon>Strongyloidea</taxon>
        <taxon>Ancylostomatidae</taxon>
        <taxon>Ancylostomatinae</taxon>
        <taxon>Ancylostoma</taxon>
    </lineage>
</organism>
<gene>
    <name evidence="2" type="primary">Acey_s0037.g3401</name>
    <name evidence="2" type="ORF">Y032_0037g3401</name>
</gene>
<accession>A0A016UK50</accession>
<proteinExistence type="predicted"/>
<feature type="compositionally biased region" description="Polar residues" evidence="1">
    <location>
        <begin position="62"/>
        <end position="72"/>
    </location>
</feature>
<evidence type="ECO:0000313" key="3">
    <source>
        <dbReference type="Proteomes" id="UP000024635"/>
    </source>
</evidence>
<dbReference type="EMBL" id="JARK01001373">
    <property type="protein sequence ID" value="EYC15227.1"/>
    <property type="molecule type" value="Genomic_DNA"/>
</dbReference>
<sequence length="92" mass="9999">MNISVGGGRMARFFGWRYKQAGSGTRYYHPSYGPASRLGYNESSNNSSTPPQSPQPAKDAESSTTVSQGQSLNEALIQHYEASLNVQFAKPP</sequence>
<comment type="caution">
    <text evidence="2">The sequence shown here is derived from an EMBL/GenBank/DDBJ whole genome shotgun (WGS) entry which is preliminary data.</text>
</comment>
<evidence type="ECO:0000256" key="1">
    <source>
        <dbReference type="SAM" id="MobiDB-lite"/>
    </source>
</evidence>
<dbReference type="AlphaFoldDB" id="A0A016UK50"/>